<evidence type="ECO:0000313" key="7">
    <source>
        <dbReference type="EMBL" id="MER6274327.1"/>
    </source>
</evidence>
<dbReference type="InterPro" id="IPR051794">
    <property type="entry name" value="PG_Endopeptidase_C40"/>
</dbReference>
<feature type="region of interest" description="Disordered" evidence="5">
    <location>
        <begin position="104"/>
        <end position="123"/>
    </location>
</feature>
<dbReference type="PRINTS" id="PR01217">
    <property type="entry name" value="PRICHEXTENSN"/>
</dbReference>
<feature type="compositionally biased region" description="Polar residues" evidence="5">
    <location>
        <begin position="21"/>
        <end position="31"/>
    </location>
</feature>
<keyword evidence="8" id="KW-1185">Reference proteome</keyword>
<dbReference type="EMBL" id="JBEOZM010000049">
    <property type="protein sequence ID" value="MER6274327.1"/>
    <property type="molecule type" value="Genomic_DNA"/>
</dbReference>
<dbReference type="Proteomes" id="UP001490365">
    <property type="component" value="Unassembled WGS sequence"/>
</dbReference>
<evidence type="ECO:0000259" key="6">
    <source>
        <dbReference type="PROSITE" id="PS51935"/>
    </source>
</evidence>
<dbReference type="Pfam" id="PF00877">
    <property type="entry name" value="NLPC_P60"/>
    <property type="match status" value="1"/>
</dbReference>
<keyword evidence="2" id="KW-0645">Protease</keyword>
<dbReference type="PANTHER" id="PTHR47359">
    <property type="entry name" value="PEPTIDOGLYCAN DL-ENDOPEPTIDASE CWLO"/>
    <property type="match status" value="1"/>
</dbReference>
<comment type="caution">
    <text evidence="7">The sequence shown here is derived from an EMBL/GenBank/DDBJ whole genome shotgun (WGS) entry which is preliminary data.</text>
</comment>
<feature type="compositionally biased region" description="Basic and acidic residues" evidence="5">
    <location>
        <begin position="49"/>
        <end position="67"/>
    </location>
</feature>
<sequence>MAPESRDEVRQRIDSLYDQAENATGNYNATRAMSGGSRSRGVPLFKRPRRDDPGLDNIAREWFEGARSKLGPSVPAALPSDRQPARPGPRRPVSAMAADLLGQLEDSGPARLELTAGPSAQSEIEVVRELPARPKLELTAGSAAALPVGTPGAPRALPAAGPQRPTPGASKTRNQLKLAKAREVLSQRTGQRAIAALDAAPAPVTPGVPQSPSPWPAPEAQSPAQQWQAPAAGIPNQRLGSGSARSDSPAATRALPAVTETGGIPIVSPSDTGTFRIMTPGGADRAPTRAAADTGGFRLMTPGGSGGGTYQSAPAMDTGAAQAPAPGDTGSFRIMTPGATGSFPMPTPADAGGFPTADPMASTSVFPTADPMTGAGGFPTADPMTGAGGFPTADPMTGPSVFPTADPMTGTSAFPTAAPTNSGAFPTAAPAPAPSPMDVGGFRIMSPNAAASYTDVPPVAADTVYGTGGYPMAAPAAPAPPTAAMPMAAPFAAAPAADMAGAYWAGMQAGAYPEGMQSADGAYAYAASMATPTAMAAPTAAMPAPMPMPMAAPVAAPMTAPMAAPMAAPPAPPTAAMPTATTAPPEAMTAAAPAMAMPMAAPAPVVTAPLPTTPLPTTPLPTAPPQVPAQVPTAAAPAPGGYADAGAFLLPGVAAEPGKAMKALAFAREQIGRPCVWGATGPGAYDASSLTQAAWRAAGVTLPRTAAEQTLAGTPITLAAVEPGDLVFFFDDDSHVGIYAGGGTMVHAPSPGALIREESIYNAGESAIHRVIRPA</sequence>
<dbReference type="PROSITE" id="PS51935">
    <property type="entry name" value="NLPC_P60"/>
    <property type="match status" value="1"/>
</dbReference>
<reference evidence="7 8" key="1">
    <citation type="submission" date="2024-06" db="EMBL/GenBank/DDBJ databases">
        <title>The Natural Products Discovery Center: Release of the First 8490 Sequenced Strains for Exploring Actinobacteria Biosynthetic Diversity.</title>
        <authorList>
            <person name="Kalkreuter E."/>
            <person name="Kautsar S.A."/>
            <person name="Yang D."/>
            <person name="Bader C.D."/>
            <person name="Teijaro C.N."/>
            <person name="Fluegel L."/>
            <person name="Davis C.M."/>
            <person name="Simpson J.R."/>
            <person name="Lauterbach L."/>
            <person name="Steele A.D."/>
            <person name="Gui C."/>
            <person name="Meng S."/>
            <person name="Li G."/>
            <person name="Viehrig K."/>
            <person name="Ye F."/>
            <person name="Su P."/>
            <person name="Kiefer A.F."/>
            <person name="Nichols A."/>
            <person name="Cepeda A.J."/>
            <person name="Yan W."/>
            <person name="Fan B."/>
            <person name="Jiang Y."/>
            <person name="Adhikari A."/>
            <person name="Zheng C.-J."/>
            <person name="Schuster L."/>
            <person name="Cowan T.M."/>
            <person name="Smanski M.J."/>
            <person name="Chevrette M.G."/>
            <person name="De Carvalho L.P.S."/>
            <person name="Shen B."/>
        </authorList>
    </citation>
    <scope>NUCLEOTIDE SEQUENCE [LARGE SCALE GENOMIC DNA]</scope>
    <source>
        <strain evidence="7 8">NPDC001694</strain>
    </source>
</reference>
<protein>
    <submittedName>
        <fullName evidence="7">NlpC/P60 family protein</fullName>
    </submittedName>
</protein>
<dbReference type="InterPro" id="IPR000064">
    <property type="entry name" value="NLP_P60_dom"/>
</dbReference>
<evidence type="ECO:0000256" key="4">
    <source>
        <dbReference type="ARBA" id="ARBA00022807"/>
    </source>
</evidence>
<feature type="compositionally biased region" description="Pro residues" evidence="5">
    <location>
        <begin position="203"/>
        <end position="217"/>
    </location>
</feature>
<dbReference type="PANTHER" id="PTHR47359:SF3">
    <property type="entry name" value="NLP_P60 DOMAIN-CONTAINING PROTEIN-RELATED"/>
    <property type="match status" value="1"/>
</dbReference>
<dbReference type="InterPro" id="IPR038765">
    <property type="entry name" value="Papain-like_cys_pep_sf"/>
</dbReference>
<proteinExistence type="inferred from homology"/>
<feature type="compositionally biased region" description="Low complexity" evidence="5">
    <location>
        <begin position="218"/>
        <end position="232"/>
    </location>
</feature>
<evidence type="ECO:0000256" key="3">
    <source>
        <dbReference type="ARBA" id="ARBA00022801"/>
    </source>
</evidence>
<evidence type="ECO:0000256" key="5">
    <source>
        <dbReference type="SAM" id="MobiDB-lite"/>
    </source>
</evidence>
<feature type="region of interest" description="Disordered" evidence="5">
    <location>
        <begin position="143"/>
        <end position="176"/>
    </location>
</feature>
<feature type="region of interest" description="Disordered" evidence="5">
    <location>
        <begin position="200"/>
        <end position="252"/>
    </location>
</feature>
<dbReference type="SUPFAM" id="SSF54001">
    <property type="entry name" value="Cysteine proteinases"/>
    <property type="match status" value="1"/>
</dbReference>
<evidence type="ECO:0000256" key="1">
    <source>
        <dbReference type="ARBA" id="ARBA00007074"/>
    </source>
</evidence>
<dbReference type="RefSeq" id="WP_351962544.1">
    <property type="nucleotide sequence ID" value="NZ_JBEOZM010000049.1"/>
</dbReference>
<evidence type="ECO:0000313" key="8">
    <source>
        <dbReference type="Proteomes" id="UP001490365"/>
    </source>
</evidence>
<feature type="compositionally biased region" description="Low complexity" evidence="5">
    <location>
        <begin position="151"/>
        <end position="163"/>
    </location>
</feature>
<gene>
    <name evidence="7" type="ORF">ABT211_44910</name>
</gene>
<name>A0ABV1TWB7_9ACTN</name>
<organism evidence="7 8">
    <name type="scientific">Streptomyces sp. 900105755</name>
    <dbReference type="NCBI Taxonomy" id="3154389"/>
    <lineage>
        <taxon>Bacteria</taxon>
        <taxon>Bacillati</taxon>
        <taxon>Actinomycetota</taxon>
        <taxon>Actinomycetes</taxon>
        <taxon>Kitasatosporales</taxon>
        <taxon>Streptomycetaceae</taxon>
        <taxon>Streptomyces</taxon>
    </lineage>
</organism>
<accession>A0ABV1TWB7</accession>
<dbReference type="Gene3D" id="3.90.1720.10">
    <property type="entry name" value="endopeptidase domain like (from Nostoc punctiforme)"/>
    <property type="match status" value="1"/>
</dbReference>
<comment type="similarity">
    <text evidence="1">Belongs to the peptidase C40 family.</text>
</comment>
<evidence type="ECO:0000256" key="2">
    <source>
        <dbReference type="ARBA" id="ARBA00022670"/>
    </source>
</evidence>
<keyword evidence="4" id="KW-0788">Thiol protease</keyword>
<keyword evidence="3" id="KW-0378">Hydrolase</keyword>
<feature type="region of interest" description="Disordered" evidence="5">
    <location>
        <begin position="18"/>
        <end position="95"/>
    </location>
</feature>
<feature type="domain" description="NlpC/P60" evidence="6">
    <location>
        <begin position="657"/>
        <end position="775"/>
    </location>
</feature>